<keyword evidence="1" id="KW-1133">Transmembrane helix</keyword>
<dbReference type="RefSeq" id="WP_322347795.1">
    <property type="nucleotide sequence ID" value="NZ_CP129968.2"/>
</dbReference>
<dbReference type="GO" id="GO:0015035">
    <property type="term" value="F:protein-disulfide reductase activity"/>
    <property type="evidence" value="ECO:0007669"/>
    <property type="project" value="InterPro"/>
</dbReference>
<gene>
    <name evidence="2" type="ORF">QYS47_29700</name>
</gene>
<feature type="transmembrane region" description="Helical" evidence="1">
    <location>
        <begin position="123"/>
        <end position="142"/>
    </location>
</feature>
<dbReference type="Pfam" id="PF04134">
    <property type="entry name" value="DCC1-like"/>
    <property type="match status" value="1"/>
</dbReference>
<reference evidence="2" key="1">
    <citation type="submission" date="2023-08" db="EMBL/GenBank/DDBJ databases">
        <title>Comparative genomics and taxonomic characterization of three novel marine species of genus Marivirga.</title>
        <authorList>
            <person name="Muhammad N."/>
            <person name="Kim S.-G."/>
        </authorList>
    </citation>
    <scope>NUCLEOTIDE SEQUENCE</scope>
    <source>
        <strain evidence="2">BKB1-2</strain>
    </source>
</reference>
<feature type="transmembrane region" description="Helical" evidence="1">
    <location>
        <begin position="72"/>
        <end position="87"/>
    </location>
</feature>
<keyword evidence="1" id="KW-0472">Membrane</keyword>
<accession>A0AA51ZX20</accession>
<proteinExistence type="predicted"/>
<sequence>MKSIIAKFTDNKYSIVLLFFLWSKYIFYTKFGLHYFDYNQGDSEFLAKLVYSINPLQLDLFILLCLFIQKRIFYFIGIVLCLVQIVLSDSVSIQHHIASCCIFIWIFVNQLNLKKPQLLFGRIIGSFILAGALFTNLTPDLFSTEHKSEFLNVISEFVNIPYLNLIVKTTVVVLSFTFLLLGLSASLPIATAFGIVVSISFGIFDVLGPIIGLMLTLVILKFHKTTILTVYFDQNCGICMKVYKIFETLNSSYLKLSLLQEANNEINQEMAYTYIASKSMEKSYYGYDTYHEILSRIPVFSLLYPIMKLELVSKIGRSIYRKVANSRTCKIS</sequence>
<feature type="transmembrane region" description="Helical" evidence="1">
    <location>
        <begin position="93"/>
        <end position="111"/>
    </location>
</feature>
<evidence type="ECO:0000313" key="2">
    <source>
        <dbReference type="EMBL" id="WNB18266.1"/>
    </source>
</evidence>
<keyword evidence="1" id="KW-0812">Transmembrane</keyword>
<name>A0AA51ZX20_9BACT</name>
<evidence type="ECO:0000256" key="1">
    <source>
        <dbReference type="SAM" id="Phobius"/>
    </source>
</evidence>
<dbReference type="AlphaFoldDB" id="A0AA51ZX20"/>
<dbReference type="KEGG" id="marp:QYS47_29700"/>
<dbReference type="Proteomes" id="UP001232019">
    <property type="component" value="Chromosome"/>
</dbReference>
<dbReference type="EMBL" id="CP129968">
    <property type="protein sequence ID" value="WNB18266.1"/>
    <property type="molecule type" value="Genomic_DNA"/>
</dbReference>
<feature type="transmembrane region" description="Helical" evidence="1">
    <location>
        <begin position="12"/>
        <end position="29"/>
    </location>
</feature>
<protein>
    <submittedName>
        <fullName evidence="2">DCC1-like thiol-disulfide oxidoreductase family protein</fullName>
    </submittedName>
</protein>
<dbReference type="InterPro" id="IPR007263">
    <property type="entry name" value="DCC1-like"/>
</dbReference>
<feature type="transmembrane region" description="Helical" evidence="1">
    <location>
        <begin position="49"/>
        <end position="67"/>
    </location>
</feature>
<organism evidence="2">
    <name type="scientific">Marivirga arenosa</name>
    <dbReference type="NCBI Taxonomy" id="3059076"/>
    <lineage>
        <taxon>Bacteria</taxon>
        <taxon>Pseudomonadati</taxon>
        <taxon>Bacteroidota</taxon>
        <taxon>Cytophagia</taxon>
        <taxon>Cytophagales</taxon>
        <taxon>Marivirgaceae</taxon>
        <taxon>Marivirga</taxon>
    </lineage>
</organism>
<feature type="transmembrane region" description="Helical" evidence="1">
    <location>
        <begin position="195"/>
        <end position="220"/>
    </location>
</feature>